<comment type="similarity">
    <text evidence="1">Belongs to the NAD(P)-dependent epimerase/dehydratase family. SDR39U1 subfamily.</text>
</comment>
<dbReference type="EMBL" id="AP021889">
    <property type="protein sequence ID" value="BBP44972.1"/>
    <property type="molecule type" value="Genomic_DNA"/>
</dbReference>
<sequence length="286" mass="31269">MKIAILGGTGLIGNALHTALQQEHQVSQHGRAVFANTSTLLSAIQNADLVVQLSGANIGERWRKGYKKILWDSRINTTRLLAQVLPECDKAPRIICASAIGFYPQTQNCTQPFSEQDKQAGDDFLAQLSVAWEAEAHKLTHAENLVITRFGVVLSPEGGALAKMLPPFKLGLGGPIAGGTQCFSWIDIDDLCAAMQFIIARPELNGTFNLTAPNPITQKQFAQTLGKTLKRPAFLPLPEWQLKLMFGEGAQVLTHSASVFPQRLIDLGFHFHYPDAASSLQHLLHK</sequence>
<dbReference type="InterPro" id="IPR010099">
    <property type="entry name" value="SDR39U1"/>
</dbReference>
<evidence type="ECO:0000313" key="5">
    <source>
        <dbReference type="Proteomes" id="UP000501726"/>
    </source>
</evidence>
<dbReference type="InterPro" id="IPR013549">
    <property type="entry name" value="DUF1731"/>
</dbReference>
<dbReference type="Pfam" id="PF08338">
    <property type="entry name" value="DUF1731"/>
    <property type="match status" value="1"/>
</dbReference>
<dbReference type="Pfam" id="PF01370">
    <property type="entry name" value="Epimerase"/>
    <property type="match status" value="1"/>
</dbReference>
<dbReference type="PANTHER" id="PTHR11092:SF0">
    <property type="entry name" value="EPIMERASE FAMILY PROTEIN SDR39U1"/>
    <property type="match status" value="1"/>
</dbReference>
<dbReference type="AlphaFoldDB" id="A0A6F8PS62"/>
<dbReference type="Proteomes" id="UP000501726">
    <property type="component" value="Chromosome"/>
</dbReference>
<accession>A0A6F8PS62</accession>
<feature type="domain" description="DUF1731" evidence="3">
    <location>
        <begin position="237"/>
        <end position="283"/>
    </location>
</feature>
<dbReference type="RefSeq" id="WP_173269966.1">
    <property type="nucleotide sequence ID" value="NZ_AP021889.1"/>
</dbReference>
<dbReference type="KEGG" id="tse:THMIRHAS_03450"/>
<proteinExistence type="inferred from homology"/>
<dbReference type="PANTHER" id="PTHR11092">
    <property type="entry name" value="SUGAR NUCLEOTIDE EPIMERASE RELATED"/>
    <property type="match status" value="1"/>
</dbReference>
<dbReference type="NCBIfam" id="TIGR01777">
    <property type="entry name" value="yfcH"/>
    <property type="match status" value="1"/>
</dbReference>
<name>A0A6F8PS62_9GAMM</name>
<evidence type="ECO:0000256" key="1">
    <source>
        <dbReference type="ARBA" id="ARBA00009353"/>
    </source>
</evidence>
<evidence type="ECO:0008006" key="6">
    <source>
        <dbReference type="Google" id="ProtNLM"/>
    </source>
</evidence>
<evidence type="ECO:0000259" key="3">
    <source>
        <dbReference type="Pfam" id="PF08338"/>
    </source>
</evidence>
<gene>
    <name evidence="4" type="ORF">THMIRHAS_03450</name>
</gene>
<feature type="domain" description="NAD-dependent epimerase/dehydratase" evidence="2">
    <location>
        <begin position="3"/>
        <end position="209"/>
    </location>
</feature>
<keyword evidence="5" id="KW-1185">Reference proteome</keyword>
<evidence type="ECO:0000259" key="2">
    <source>
        <dbReference type="Pfam" id="PF01370"/>
    </source>
</evidence>
<dbReference type="SUPFAM" id="SSF51735">
    <property type="entry name" value="NAD(P)-binding Rossmann-fold domains"/>
    <property type="match status" value="1"/>
</dbReference>
<dbReference type="InterPro" id="IPR036291">
    <property type="entry name" value="NAD(P)-bd_dom_sf"/>
</dbReference>
<organism evidence="4 5">
    <name type="scientific">Thiosulfatimonas sediminis</name>
    <dbReference type="NCBI Taxonomy" id="2675054"/>
    <lineage>
        <taxon>Bacteria</taxon>
        <taxon>Pseudomonadati</taxon>
        <taxon>Pseudomonadota</taxon>
        <taxon>Gammaproteobacteria</taxon>
        <taxon>Thiotrichales</taxon>
        <taxon>Piscirickettsiaceae</taxon>
        <taxon>Thiosulfatimonas</taxon>
    </lineage>
</organism>
<reference evidence="5" key="1">
    <citation type="submission" date="2019-11" db="EMBL/GenBank/DDBJ databases">
        <title>Isolation and characterization of two novel species in the genus Thiomicrorhabdus.</title>
        <authorList>
            <person name="Mochizuki J."/>
            <person name="Kojima H."/>
            <person name="Fukui M."/>
        </authorList>
    </citation>
    <scope>NUCLEOTIDE SEQUENCE [LARGE SCALE GENOMIC DNA]</scope>
    <source>
        <strain evidence="5">aks77</strain>
    </source>
</reference>
<evidence type="ECO:0000313" key="4">
    <source>
        <dbReference type="EMBL" id="BBP44972.1"/>
    </source>
</evidence>
<dbReference type="Gene3D" id="3.40.50.720">
    <property type="entry name" value="NAD(P)-binding Rossmann-like Domain"/>
    <property type="match status" value="1"/>
</dbReference>
<protein>
    <recommendedName>
        <fullName evidence="6">Epimerase</fullName>
    </recommendedName>
</protein>
<dbReference type="InterPro" id="IPR001509">
    <property type="entry name" value="Epimerase_deHydtase"/>
</dbReference>